<dbReference type="FunFam" id="1.10.238.10:FF:000104">
    <property type="entry name" value="calumenin isoform X1"/>
    <property type="match status" value="1"/>
</dbReference>
<dbReference type="GO" id="GO:0005509">
    <property type="term" value="F:calcium ion binding"/>
    <property type="evidence" value="ECO:0007669"/>
    <property type="project" value="InterPro"/>
</dbReference>
<evidence type="ECO:0000256" key="9">
    <source>
        <dbReference type="ARBA" id="ARBA00056975"/>
    </source>
</evidence>
<feature type="signal peptide" evidence="12">
    <location>
        <begin position="1"/>
        <end position="18"/>
    </location>
</feature>
<evidence type="ECO:0000256" key="4">
    <source>
        <dbReference type="ARBA" id="ARBA00022737"/>
    </source>
</evidence>
<dbReference type="Pfam" id="PF13202">
    <property type="entry name" value="EF-hand_5"/>
    <property type="match status" value="1"/>
</dbReference>
<keyword evidence="5" id="KW-0256">Endoplasmic reticulum</keyword>
<dbReference type="CDD" id="cd16227">
    <property type="entry name" value="EFh_CREC_RCN2_like"/>
    <property type="match status" value="1"/>
</dbReference>
<evidence type="ECO:0000256" key="11">
    <source>
        <dbReference type="ARBA" id="ARBA00072696"/>
    </source>
</evidence>
<evidence type="ECO:0000256" key="3">
    <source>
        <dbReference type="ARBA" id="ARBA00022729"/>
    </source>
</evidence>
<protein>
    <recommendedName>
        <fullName evidence="11">Reticulocalbin-3</fullName>
    </recommendedName>
</protein>
<keyword evidence="3 12" id="KW-0732">Signal</keyword>
<comment type="subunit">
    <text evidence="10">Interacts with PCSK6 (immature form including the propeptide); probably involved in the maturation and the secretion of PCSK6.</text>
</comment>
<feature type="domain" description="EF-hand" evidence="13">
    <location>
        <begin position="197"/>
        <end position="232"/>
    </location>
</feature>
<dbReference type="SMART" id="SM00054">
    <property type="entry name" value="EFh"/>
    <property type="match status" value="2"/>
</dbReference>
<keyword evidence="6" id="KW-0106">Calcium</keyword>
<evidence type="ECO:0000256" key="12">
    <source>
        <dbReference type="SAM" id="SignalP"/>
    </source>
</evidence>
<evidence type="ECO:0000313" key="15">
    <source>
        <dbReference type="Proteomes" id="UP000827092"/>
    </source>
</evidence>
<evidence type="ECO:0000256" key="7">
    <source>
        <dbReference type="ARBA" id="ARBA00023180"/>
    </source>
</evidence>
<evidence type="ECO:0000256" key="2">
    <source>
        <dbReference type="ARBA" id="ARBA00022723"/>
    </source>
</evidence>
<name>A0AAV6UE63_9ARAC</name>
<dbReference type="PANTHER" id="PTHR10827:SF95">
    <property type="entry name" value="LD34388P"/>
    <property type="match status" value="1"/>
</dbReference>
<dbReference type="PROSITE" id="PS00018">
    <property type="entry name" value="EF_HAND_1"/>
    <property type="match status" value="5"/>
</dbReference>
<keyword evidence="8" id="KW-0143">Chaperone</keyword>
<gene>
    <name evidence="14" type="ORF">JTE90_012913</name>
</gene>
<keyword evidence="4" id="KW-0677">Repeat</keyword>
<dbReference type="InterPro" id="IPR002048">
    <property type="entry name" value="EF_hand_dom"/>
</dbReference>
<dbReference type="Pfam" id="PF13499">
    <property type="entry name" value="EF-hand_7"/>
    <property type="match status" value="1"/>
</dbReference>
<dbReference type="Proteomes" id="UP000827092">
    <property type="component" value="Unassembled WGS sequence"/>
</dbReference>
<organism evidence="14 15">
    <name type="scientific">Oedothorax gibbosus</name>
    <dbReference type="NCBI Taxonomy" id="931172"/>
    <lineage>
        <taxon>Eukaryota</taxon>
        <taxon>Metazoa</taxon>
        <taxon>Ecdysozoa</taxon>
        <taxon>Arthropoda</taxon>
        <taxon>Chelicerata</taxon>
        <taxon>Arachnida</taxon>
        <taxon>Araneae</taxon>
        <taxon>Araneomorphae</taxon>
        <taxon>Entelegynae</taxon>
        <taxon>Araneoidea</taxon>
        <taxon>Linyphiidae</taxon>
        <taxon>Erigoninae</taxon>
        <taxon>Oedothorax</taxon>
    </lineage>
</organism>
<feature type="domain" description="EF-hand" evidence="13">
    <location>
        <begin position="76"/>
        <end position="111"/>
    </location>
</feature>
<reference evidence="14 15" key="1">
    <citation type="journal article" date="2022" name="Nat. Ecol. Evol.">
        <title>A masculinizing supergene underlies an exaggerated male reproductive morph in a spider.</title>
        <authorList>
            <person name="Hendrickx F."/>
            <person name="De Corte Z."/>
            <person name="Sonet G."/>
            <person name="Van Belleghem S.M."/>
            <person name="Kostlbacher S."/>
            <person name="Vangestel C."/>
        </authorList>
    </citation>
    <scope>NUCLEOTIDE SEQUENCE [LARGE SCALE GENOMIC DNA]</scope>
    <source>
        <strain evidence="14">W744_W776</strain>
    </source>
</reference>
<dbReference type="PANTHER" id="PTHR10827">
    <property type="entry name" value="RETICULOCALBIN"/>
    <property type="match status" value="1"/>
</dbReference>
<evidence type="ECO:0000313" key="14">
    <source>
        <dbReference type="EMBL" id="KAG8182677.1"/>
    </source>
</evidence>
<accession>A0AAV6UE63</accession>
<dbReference type="InterPro" id="IPR018247">
    <property type="entry name" value="EF_Hand_1_Ca_BS"/>
</dbReference>
<evidence type="ECO:0000259" key="13">
    <source>
        <dbReference type="PROSITE" id="PS50222"/>
    </source>
</evidence>
<dbReference type="SUPFAM" id="SSF47473">
    <property type="entry name" value="EF-hand"/>
    <property type="match status" value="2"/>
</dbReference>
<feature type="chain" id="PRO_5043585798" description="Reticulocalbin-3" evidence="12">
    <location>
        <begin position="19"/>
        <end position="327"/>
    </location>
</feature>
<sequence>MPSLKVVAIILIFGYVTCGPHTHKKSGAKETVEHGAYVPRDSNHFKDGKHDYEFDHEAVLGSHDVAEEYDNLPPEEAKKRLHSLALKMDANGDGYVDKPELVAWVLNSFKSLTEEEAMEELEDEDGNADGKVTWQEHLAETYGMYEDDILQTQESAEELEMVQNDRELFTAADLNEDGTLDKSEYPAFSHPEEFEHMHQVVFDQAMKKRDKNKDGFLSFEEFVSDTHGSAPIPTTEHYAMEKDRFKNDYDLNGDHLLDKKEVLLWLIPDNIEAAENEAEHLIDSSDDNKDDQLSIEEIVNHHEIFVGSEATDFGGRLQDSHRFEDEL</sequence>
<dbReference type="InterPro" id="IPR011992">
    <property type="entry name" value="EF-hand-dom_pair"/>
</dbReference>
<keyword evidence="7" id="KW-0325">Glycoprotein</keyword>
<evidence type="ECO:0000256" key="10">
    <source>
        <dbReference type="ARBA" id="ARBA00063143"/>
    </source>
</evidence>
<comment type="function">
    <text evidence="9">Probable molecular chaperone assisting protein biosynthesis and transport in the endoplasmic reticulum. Required for the proper biosynthesis and transport of pulmonary surfactant-associated protein A/SP-A, pulmonary surfactant-associated protein D/SP-D and the lipid transporter ABCA3. By regulating both the proper expression and the degradation through the endoplasmic reticulum-associated protein degradation pathway of these proteins plays a crucial role in pulmonary surfactant homeostasis. Has an anti-fibrotic activity by negatively regulating the secretion of type I and type III collagens. This calcium-binding protein also transiently associates with immature PCSK6 and regulates its secretion.</text>
</comment>
<evidence type="ECO:0000256" key="8">
    <source>
        <dbReference type="ARBA" id="ARBA00023186"/>
    </source>
</evidence>
<evidence type="ECO:0000256" key="1">
    <source>
        <dbReference type="ARBA" id="ARBA00004319"/>
    </source>
</evidence>
<keyword evidence="15" id="KW-1185">Reference proteome</keyword>
<dbReference type="GO" id="GO:0005788">
    <property type="term" value="C:endoplasmic reticulum lumen"/>
    <property type="evidence" value="ECO:0007669"/>
    <property type="project" value="UniProtKB-SubCell"/>
</dbReference>
<evidence type="ECO:0000256" key="5">
    <source>
        <dbReference type="ARBA" id="ARBA00022824"/>
    </source>
</evidence>
<dbReference type="Gene3D" id="1.10.238.10">
    <property type="entry name" value="EF-hand"/>
    <property type="match status" value="3"/>
</dbReference>
<dbReference type="EMBL" id="JAFNEN010000453">
    <property type="protein sequence ID" value="KAG8182677.1"/>
    <property type="molecule type" value="Genomic_DNA"/>
</dbReference>
<proteinExistence type="predicted"/>
<dbReference type="GO" id="GO:0015031">
    <property type="term" value="P:protein transport"/>
    <property type="evidence" value="ECO:0007669"/>
    <property type="project" value="UniProtKB-ARBA"/>
</dbReference>
<comment type="caution">
    <text evidence="14">The sequence shown here is derived from an EMBL/GenBank/DDBJ whole genome shotgun (WGS) entry which is preliminary data.</text>
</comment>
<comment type="subcellular location">
    <subcellularLocation>
        <location evidence="1">Endoplasmic reticulum lumen</location>
    </subcellularLocation>
</comment>
<keyword evidence="2" id="KW-0479">Metal-binding</keyword>
<dbReference type="AlphaFoldDB" id="A0AAV6UE63"/>
<evidence type="ECO:0000256" key="6">
    <source>
        <dbReference type="ARBA" id="ARBA00022837"/>
    </source>
</evidence>
<dbReference type="PROSITE" id="PS50222">
    <property type="entry name" value="EF_HAND_2"/>
    <property type="match status" value="2"/>
</dbReference>